<dbReference type="GO" id="GO:0016226">
    <property type="term" value="P:iron-sulfur cluster assembly"/>
    <property type="evidence" value="ECO:0000318"/>
    <property type="project" value="GO_Central"/>
</dbReference>
<dbReference type="OrthoDB" id="10359549at2759"/>
<dbReference type="Gene3D" id="2.130.10.10">
    <property type="entry name" value="YVTN repeat-like/Quinoprotein amine dehydrogenase"/>
    <property type="match status" value="1"/>
</dbReference>
<dbReference type="RefSeq" id="XP_001429169.1">
    <property type="nucleotide sequence ID" value="XM_001429132.1"/>
</dbReference>
<dbReference type="Proteomes" id="UP000000600">
    <property type="component" value="Unassembled WGS sequence"/>
</dbReference>
<dbReference type="OMA" id="CEYIIWQ"/>
<dbReference type="KEGG" id="ptm:GSPATT00032003001"/>
<dbReference type="HOGENOM" id="CLU_019203_2_1_1"/>
<dbReference type="InterPro" id="IPR036322">
    <property type="entry name" value="WD40_repeat_dom_sf"/>
</dbReference>
<sequence length="587" mass="69095">MLKYLYLLDNCWLYKRQEQKLLLANQENKIVYQKVILQSQMIEKQLNLNCNQKHYQRIEKVSLDSQLHKNERLLCYQCLLSTNSNEKKMNYNATVQVIEQNQQLKSEILENLLNTNLGQIEQLQRDVCIFKSKLIQMCDKVVSSTNQWVSNLQSFGYQNVKFSIFDEIDNIIKNDQVIFQNQQNLFSELNQINQHYIDNVINQIKNLDFKEVLIRNCENLKLNLININLEFDKSILQRQQQQQIQGSYQTQIRNIEKQLNLQPSSGIVKIVPIQTLKMEKNSSMPAAFNNDGNLLITSDYLNNIMVWYFENGKQNHITTIEVGKAPRSILLSRQGNHLITGLNGGGIYIWKQVNEKEWRRSQLYLKHEFWVNNMILNKAEDQLFTGGEDPYINVWGVDYLNNELTFLYNLDSKTITIFSFSFNDSENLLISCSACEYIIWQKQQSQNKWEYLCNEKIESLFQAKFLKDNCFCLLPINQRINSLFIYQIYQGACNRIEAQTIKLIKDNDCEEYINFPILYNKLKNILIAKSKGFIYIIRQTKDNGFEIVDKIVCLKHASRGILSDDGKFLIFFDMSTQSLISYELLYE</sequence>
<dbReference type="PANTHER" id="PTHR19920">
    <property type="entry name" value="WD40 PROTEIN CIAO1"/>
    <property type="match status" value="1"/>
</dbReference>
<keyword evidence="2" id="KW-1185">Reference proteome</keyword>
<organism evidence="1 2">
    <name type="scientific">Paramecium tetraurelia</name>
    <dbReference type="NCBI Taxonomy" id="5888"/>
    <lineage>
        <taxon>Eukaryota</taxon>
        <taxon>Sar</taxon>
        <taxon>Alveolata</taxon>
        <taxon>Ciliophora</taxon>
        <taxon>Intramacronucleata</taxon>
        <taxon>Oligohymenophorea</taxon>
        <taxon>Peniculida</taxon>
        <taxon>Parameciidae</taxon>
        <taxon>Paramecium</taxon>
    </lineage>
</organism>
<evidence type="ECO:0000313" key="1">
    <source>
        <dbReference type="EMBL" id="CAK61771.1"/>
    </source>
</evidence>
<dbReference type="GO" id="GO:0097361">
    <property type="term" value="C:cytosolic [4Fe-4S] assembly targeting complex"/>
    <property type="evidence" value="ECO:0000318"/>
    <property type="project" value="GO_Central"/>
</dbReference>
<dbReference type="InterPro" id="IPR001680">
    <property type="entry name" value="WD40_rpt"/>
</dbReference>
<dbReference type="SMART" id="SM00320">
    <property type="entry name" value="WD40"/>
    <property type="match status" value="4"/>
</dbReference>
<accession>A0BTA4</accession>
<reference evidence="1 2" key="1">
    <citation type="journal article" date="2006" name="Nature">
        <title>Global trends of whole-genome duplications revealed by the ciliate Paramecium tetraurelia.</title>
        <authorList>
            <consortium name="Genoscope"/>
            <person name="Aury J.-M."/>
            <person name="Jaillon O."/>
            <person name="Duret L."/>
            <person name="Noel B."/>
            <person name="Jubin C."/>
            <person name="Porcel B.M."/>
            <person name="Segurens B."/>
            <person name="Daubin V."/>
            <person name="Anthouard V."/>
            <person name="Aiach N."/>
            <person name="Arnaiz O."/>
            <person name="Billaut A."/>
            <person name="Beisson J."/>
            <person name="Blanc I."/>
            <person name="Bouhouche K."/>
            <person name="Camara F."/>
            <person name="Duharcourt S."/>
            <person name="Guigo R."/>
            <person name="Gogendeau D."/>
            <person name="Katinka M."/>
            <person name="Keller A.-M."/>
            <person name="Kissmehl R."/>
            <person name="Klotz C."/>
            <person name="Koll F."/>
            <person name="Le Moue A."/>
            <person name="Lepere C."/>
            <person name="Malinsky S."/>
            <person name="Nowacki M."/>
            <person name="Nowak J.K."/>
            <person name="Plattner H."/>
            <person name="Poulain J."/>
            <person name="Ruiz F."/>
            <person name="Serrano V."/>
            <person name="Zagulski M."/>
            <person name="Dessen P."/>
            <person name="Betermier M."/>
            <person name="Weissenbach J."/>
            <person name="Scarpelli C."/>
            <person name="Schachter V."/>
            <person name="Sperling L."/>
            <person name="Meyer E."/>
            <person name="Cohen J."/>
            <person name="Wincker P."/>
        </authorList>
    </citation>
    <scope>NUCLEOTIDE SEQUENCE [LARGE SCALE GENOMIC DNA]</scope>
    <source>
        <strain evidence="1 2">Stock d4-2</strain>
    </source>
</reference>
<dbReference type="InParanoid" id="A0BTA4"/>
<dbReference type="GeneID" id="5014949"/>
<dbReference type="SUPFAM" id="SSF50978">
    <property type="entry name" value="WD40 repeat-like"/>
    <property type="match status" value="1"/>
</dbReference>
<name>A0BTA4_PARTE</name>
<evidence type="ECO:0000313" key="2">
    <source>
        <dbReference type="Proteomes" id="UP000000600"/>
    </source>
</evidence>
<dbReference type="AlphaFoldDB" id="A0BTA4"/>
<dbReference type="InterPro" id="IPR015943">
    <property type="entry name" value="WD40/YVTN_repeat-like_dom_sf"/>
</dbReference>
<dbReference type="EMBL" id="CT868016">
    <property type="protein sequence ID" value="CAK61771.1"/>
    <property type="molecule type" value="Genomic_DNA"/>
</dbReference>
<proteinExistence type="predicted"/>
<gene>
    <name evidence="1" type="ORF">GSPATT00032003001</name>
</gene>
<protein>
    <submittedName>
        <fullName evidence="1">Uncharacterized protein</fullName>
    </submittedName>
</protein>
<dbReference type="PANTHER" id="PTHR19920:SF0">
    <property type="entry name" value="CYTOSOLIC IRON-SULFUR PROTEIN ASSEMBLY PROTEIN CIAO1-RELATED"/>
    <property type="match status" value="1"/>
</dbReference>